<dbReference type="PANTHER" id="PTHR13939:SF0">
    <property type="entry name" value="NMN AMIDOHYDROLASE-LIKE PROTEIN YFAY"/>
    <property type="match status" value="1"/>
</dbReference>
<dbReference type="InterPro" id="IPR036425">
    <property type="entry name" value="MoaB/Mog-like_dom_sf"/>
</dbReference>
<gene>
    <name evidence="2" type="ORF">S01H1_64097</name>
</gene>
<dbReference type="AlphaFoldDB" id="X0XBF4"/>
<dbReference type="SUPFAM" id="SSF53218">
    <property type="entry name" value="Molybdenum cofactor biosynthesis proteins"/>
    <property type="match status" value="1"/>
</dbReference>
<dbReference type="NCBIfam" id="TIGR00177">
    <property type="entry name" value="molyb_syn"/>
    <property type="match status" value="1"/>
</dbReference>
<organism evidence="2">
    <name type="scientific">marine sediment metagenome</name>
    <dbReference type="NCBI Taxonomy" id="412755"/>
    <lineage>
        <taxon>unclassified sequences</taxon>
        <taxon>metagenomes</taxon>
        <taxon>ecological metagenomes</taxon>
    </lineage>
</organism>
<dbReference type="EMBL" id="BARS01042232">
    <property type="protein sequence ID" value="GAG40499.1"/>
    <property type="molecule type" value="Genomic_DNA"/>
</dbReference>
<evidence type="ECO:0000259" key="1">
    <source>
        <dbReference type="SMART" id="SM00852"/>
    </source>
</evidence>
<proteinExistence type="predicted"/>
<protein>
    <recommendedName>
        <fullName evidence="1">MoaB/Mog domain-containing protein</fullName>
    </recommendedName>
</protein>
<name>X0XBF4_9ZZZZ</name>
<comment type="caution">
    <text evidence="2">The sequence shown here is derived from an EMBL/GenBank/DDBJ whole genome shotgun (WGS) entry which is preliminary data.</text>
</comment>
<dbReference type="Pfam" id="PF00994">
    <property type="entry name" value="MoCF_biosynth"/>
    <property type="match status" value="1"/>
</dbReference>
<feature type="non-terminal residue" evidence="2">
    <location>
        <position position="162"/>
    </location>
</feature>
<dbReference type="InterPro" id="IPR001453">
    <property type="entry name" value="MoaB/Mog_dom"/>
</dbReference>
<reference evidence="2" key="1">
    <citation type="journal article" date="2014" name="Front. Microbiol.">
        <title>High frequency of phylogenetically diverse reductive dehalogenase-homologous genes in deep subseafloor sedimentary metagenomes.</title>
        <authorList>
            <person name="Kawai M."/>
            <person name="Futagami T."/>
            <person name="Toyoda A."/>
            <person name="Takaki Y."/>
            <person name="Nishi S."/>
            <person name="Hori S."/>
            <person name="Arai W."/>
            <person name="Tsubouchi T."/>
            <person name="Morono Y."/>
            <person name="Uchiyama I."/>
            <person name="Ito T."/>
            <person name="Fujiyama A."/>
            <person name="Inagaki F."/>
            <person name="Takami H."/>
        </authorList>
    </citation>
    <scope>NUCLEOTIDE SEQUENCE</scope>
    <source>
        <strain evidence="2">Expedition CK06-06</strain>
    </source>
</reference>
<evidence type="ECO:0000313" key="2">
    <source>
        <dbReference type="EMBL" id="GAG40499.1"/>
    </source>
</evidence>
<dbReference type="PANTHER" id="PTHR13939">
    <property type="entry name" value="NICOTINAMIDE-NUCLEOTIDE AMIDOHYDROLASE PNCC"/>
    <property type="match status" value="1"/>
</dbReference>
<dbReference type="InterPro" id="IPR050101">
    <property type="entry name" value="CinA"/>
</dbReference>
<sequence length="162" mass="17819">MKAEIISVGTEILLGEILDTNSQYLAARLPPLGIDLHHISKVGDNLSRLAETIGRAQERSDLVLITGGLGPTEDDVTREAIALTLGEETYVDAETEQRLRDFFAARGFNFPERNVKQAMLIPSARTIPNPRGTAPGWWVEKDGCIIVAMPGPPAELQRMWEV</sequence>
<dbReference type="CDD" id="cd00885">
    <property type="entry name" value="cinA"/>
    <property type="match status" value="1"/>
</dbReference>
<dbReference type="SMART" id="SM00852">
    <property type="entry name" value="MoCF_biosynth"/>
    <property type="match status" value="1"/>
</dbReference>
<accession>X0XBF4</accession>
<feature type="domain" description="MoaB/Mog" evidence="1">
    <location>
        <begin position="4"/>
        <end position="162"/>
    </location>
</feature>
<dbReference type="Gene3D" id="3.40.980.10">
    <property type="entry name" value="MoaB/Mog-like domain"/>
    <property type="match status" value="1"/>
</dbReference>